<dbReference type="GO" id="GO:0004590">
    <property type="term" value="F:orotidine-5'-phosphate decarboxylase activity"/>
    <property type="evidence" value="ECO:0007669"/>
    <property type="project" value="UniProtKB-EC"/>
</dbReference>
<keyword evidence="1 3" id="KW-0456">Lyase</keyword>
<dbReference type="SMART" id="SM00934">
    <property type="entry name" value="OMPdecase"/>
    <property type="match status" value="1"/>
</dbReference>
<dbReference type="GO" id="GO:0006207">
    <property type="term" value="P:'de novo' pyrimidine nucleobase biosynthetic process"/>
    <property type="evidence" value="ECO:0007669"/>
    <property type="project" value="InterPro"/>
</dbReference>
<protein>
    <submittedName>
        <fullName evidence="3">Orotidine 5'-phosphate decarboxylase</fullName>
        <ecNumber evidence="3">4.1.1.23</ecNumber>
    </submittedName>
</protein>
<name>A0AAW6DHI7_MEDGN</name>
<dbReference type="EMBL" id="JAQMLA010000043">
    <property type="protein sequence ID" value="MDB8687619.1"/>
    <property type="molecule type" value="Genomic_DNA"/>
</dbReference>
<dbReference type="AlphaFoldDB" id="A0AAW6DHI7"/>
<sequence length="212" mass="22986">MKLQAALDYFTLDQALKLMEEIHQYVDIAEIGSPLMFADGFRSIAEVKKKYPEVLVLADMKVVDGGYDIASEAYKAGADIATTIGLTTDDTLLGVVKAARVHNKYCMADTIGIKNLGENVKKLDEMGFDYILLHTAHDAIGNTAEAASQIDKIQEMKKLVKHAKIGISGGITLSIIDRVCAADPDWVVIGGGLTSVKNPAETAKALRRYIID</sequence>
<dbReference type="InterPro" id="IPR001754">
    <property type="entry name" value="OMPdeCOase_dom"/>
</dbReference>
<reference evidence="3" key="1">
    <citation type="submission" date="2023-01" db="EMBL/GenBank/DDBJ databases">
        <title>Human gut microbiome strain richness.</title>
        <authorList>
            <person name="Chen-Liaw A."/>
        </authorList>
    </citation>
    <scope>NUCLEOTIDE SEQUENCE</scope>
    <source>
        <strain evidence="3">RTP21484st1_H11_RTP21484_190118</strain>
    </source>
</reference>
<accession>A0AAW6DHI7</accession>
<dbReference type="GO" id="GO:0033982">
    <property type="term" value="F:3-dehydro-L-gulonate-6-phosphate decarboxylase activity"/>
    <property type="evidence" value="ECO:0007669"/>
    <property type="project" value="TreeGrafter"/>
</dbReference>
<organism evidence="3 4">
    <name type="scientific">Mediterraneibacter gnavus</name>
    <name type="common">Ruminococcus gnavus</name>
    <dbReference type="NCBI Taxonomy" id="33038"/>
    <lineage>
        <taxon>Bacteria</taxon>
        <taxon>Bacillati</taxon>
        <taxon>Bacillota</taxon>
        <taxon>Clostridia</taxon>
        <taxon>Lachnospirales</taxon>
        <taxon>Lachnospiraceae</taxon>
        <taxon>Mediterraneibacter</taxon>
    </lineage>
</organism>
<evidence type="ECO:0000256" key="1">
    <source>
        <dbReference type="ARBA" id="ARBA00023239"/>
    </source>
</evidence>
<dbReference type="Pfam" id="PF00215">
    <property type="entry name" value="OMPdecase"/>
    <property type="match status" value="1"/>
</dbReference>
<dbReference type="InterPro" id="IPR013785">
    <property type="entry name" value="Aldolase_TIM"/>
</dbReference>
<dbReference type="Gene3D" id="3.20.20.70">
    <property type="entry name" value="Aldolase class I"/>
    <property type="match status" value="1"/>
</dbReference>
<dbReference type="InterPro" id="IPR011060">
    <property type="entry name" value="RibuloseP-bd_barrel"/>
</dbReference>
<dbReference type="SUPFAM" id="SSF51366">
    <property type="entry name" value="Ribulose-phoshate binding barrel"/>
    <property type="match status" value="1"/>
</dbReference>
<dbReference type="GO" id="GO:0019854">
    <property type="term" value="P:L-ascorbic acid catabolic process"/>
    <property type="evidence" value="ECO:0007669"/>
    <property type="project" value="TreeGrafter"/>
</dbReference>
<dbReference type="Proteomes" id="UP001212160">
    <property type="component" value="Unassembled WGS sequence"/>
</dbReference>
<proteinExistence type="predicted"/>
<dbReference type="EC" id="4.1.1.23" evidence="3"/>
<comment type="caution">
    <text evidence="3">The sequence shown here is derived from an EMBL/GenBank/DDBJ whole genome shotgun (WGS) entry which is preliminary data.</text>
</comment>
<evidence type="ECO:0000313" key="3">
    <source>
        <dbReference type="EMBL" id="MDB8687619.1"/>
    </source>
</evidence>
<dbReference type="PANTHER" id="PTHR35039">
    <property type="entry name" value="3-KETO-L-GULONATE-6-PHOSPHATE DECARBOXYLASE SGBH-RELATED"/>
    <property type="match status" value="1"/>
</dbReference>
<evidence type="ECO:0000259" key="2">
    <source>
        <dbReference type="SMART" id="SM00934"/>
    </source>
</evidence>
<feature type="domain" description="Orotidine 5'-phosphate decarboxylase" evidence="2">
    <location>
        <begin position="2"/>
        <end position="206"/>
    </location>
</feature>
<dbReference type="RefSeq" id="WP_272108160.1">
    <property type="nucleotide sequence ID" value="NZ_JAQMLA010000043.1"/>
</dbReference>
<dbReference type="PANTHER" id="PTHR35039:SF3">
    <property type="entry name" value="3-KETO-L-GULONATE-6-PHOSPHATE DECARBOXYLASE SGBH-RELATED"/>
    <property type="match status" value="1"/>
</dbReference>
<evidence type="ECO:0000313" key="4">
    <source>
        <dbReference type="Proteomes" id="UP001212160"/>
    </source>
</evidence>
<gene>
    <name evidence="3" type="ORF">PNW85_13240</name>
</gene>